<name>X0WNL4_9ZZZZ</name>
<sequence length="62" mass="6582">MFVAVCSKCKKKVAVPRPGSVAGTDNIKGECPFCSAAVYSKKGFEVTEPPAEQEEFDLLSVG</sequence>
<protein>
    <recommendedName>
        <fullName evidence="2">DUF5679 domain-containing protein</fullName>
    </recommendedName>
</protein>
<accession>X0WNL4</accession>
<dbReference type="EMBL" id="BARS01045426">
    <property type="protein sequence ID" value="GAG32554.1"/>
    <property type="molecule type" value="Genomic_DNA"/>
</dbReference>
<organism evidence="1">
    <name type="scientific">marine sediment metagenome</name>
    <dbReference type="NCBI Taxonomy" id="412755"/>
    <lineage>
        <taxon>unclassified sequences</taxon>
        <taxon>metagenomes</taxon>
        <taxon>ecological metagenomes</taxon>
    </lineage>
</organism>
<evidence type="ECO:0008006" key="2">
    <source>
        <dbReference type="Google" id="ProtNLM"/>
    </source>
</evidence>
<proteinExistence type="predicted"/>
<gene>
    <name evidence="1" type="ORF">S01H1_68493</name>
</gene>
<reference evidence="1" key="1">
    <citation type="journal article" date="2014" name="Front. Microbiol.">
        <title>High frequency of phylogenetically diverse reductive dehalogenase-homologous genes in deep subseafloor sedimentary metagenomes.</title>
        <authorList>
            <person name="Kawai M."/>
            <person name="Futagami T."/>
            <person name="Toyoda A."/>
            <person name="Takaki Y."/>
            <person name="Nishi S."/>
            <person name="Hori S."/>
            <person name="Arai W."/>
            <person name="Tsubouchi T."/>
            <person name="Morono Y."/>
            <person name="Uchiyama I."/>
            <person name="Ito T."/>
            <person name="Fujiyama A."/>
            <person name="Inagaki F."/>
            <person name="Takami H."/>
        </authorList>
    </citation>
    <scope>NUCLEOTIDE SEQUENCE</scope>
    <source>
        <strain evidence="1">Expedition CK06-06</strain>
    </source>
</reference>
<dbReference type="AlphaFoldDB" id="X0WNL4"/>
<comment type="caution">
    <text evidence="1">The sequence shown here is derived from an EMBL/GenBank/DDBJ whole genome shotgun (WGS) entry which is preliminary data.</text>
</comment>
<evidence type="ECO:0000313" key="1">
    <source>
        <dbReference type="EMBL" id="GAG32554.1"/>
    </source>
</evidence>